<dbReference type="CDD" id="cd01743">
    <property type="entry name" value="GATase1_Anthranilate_Synthase"/>
    <property type="match status" value="1"/>
</dbReference>
<dbReference type="Proteomes" id="UP000622317">
    <property type="component" value="Unassembled WGS sequence"/>
</dbReference>
<dbReference type="InterPro" id="IPR006221">
    <property type="entry name" value="TrpG/PapA_dom"/>
</dbReference>
<dbReference type="Pfam" id="PF00117">
    <property type="entry name" value="GATase"/>
    <property type="match status" value="1"/>
</dbReference>
<sequence>MILLVDNYDSFTYNLSQYLRMLGQEVLVRRNDELDVDEVGRMELSLIVISPGPGGPEATGRCIDLLDAYHKEIPFLGICLGMQTIATYFGGRVVQAEQPVHGKVRPVLHHGKGVFTGLANPLQVTRYHSLVVQERDLPDCLEATARSEVGELMGLRHKVYSISGVQFHPEAYLTEGGMALLKNAVEGRH</sequence>
<comment type="caution">
    <text evidence="3">The sequence shown here is derived from an EMBL/GenBank/DDBJ whole genome shotgun (WGS) entry which is preliminary data.</text>
</comment>
<dbReference type="PRINTS" id="PR00096">
    <property type="entry name" value="GATASE"/>
</dbReference>
<dbReference type="FunFam" id="3.40.50.880:FF:000003">
    <property type="entry name" value="Anthranilate synthase component II"/>
    <property type="match status" value="1"/>
</dbReference>
<dbReference type="GO" id="GO:0000162">
    <property type="term" value="P:L-tryptophan biosynthetic process"/>
    <property type="evidence" value="ECO:0007669"/>
    <property type="project" value="TreeGrafter"/>
</dbReference>
<dbReference type="RefSeq" id="WP_191618531.1">
    <property type="nucleotide sequence ID" value="NZ_JACYFG010000041.1"/>
</dbReference>
<dbReference type="GO" id="GO:0005829">
    <property type="term" value="C:cytosol"/>
    <property type="evidence" value="ECO:0007669"/>
    <property type="project" value="TreeGrafter"/>
</dbReference>
<dbReference type="PRINTS" id="PR00097">
    <property type="entry name" value="ANTSNTHASEII"/>
</dbReference>
<dbReference type="PANTHER" id="PTHR43418:SF4">
    <property type="entry name" value="MULTIFUNCTIONAL TRYPTOPHAN BIOSYNTHESIS PROTEIN"/>
    <property type="match status" value="1"/>
</dbReference>
<name>A0A927FBN0_9BACT</name>
<dbReference type="Gene3D" id="3.40.50.880">
    <property type="match status" value="1"/>
</dbReference>
<dbReference type="EMBL" id="JACYFG010000041">
    <property type="protein sequence ID" value="MBD5781429.1"/>
    <property type="molecule type" value="Genomic_DNA"/>
</dbReference>
<dbReference type="AlphaFoldDB" id="A0A927FBN0"/>
<dbReference type="InterPro" id="IPR029062">
    <property type="entry name" value="Class_I_gatase-like"/>
</dbReference>
<dbReference type="NCBIfam" id="TIGR00566">
    <property type="entry name" value="trpG_papA"/>
    <property type="match status" value="1"/>
</dbReference>
<dbReference type="PROSITE" id="PS51273">
    <property type="entry name" value="GATASE_TYPE_1"/>
    <property type="match status" value="1"/>
</dbReference>
<dbReference type="SUPFAM" id="SSF52317">
    <property type="entry name" value="Class I glutamine amidotransferase-like"/>
    <property type="match status" value="1"/>
</dbReference>
<evidence type="ECO:0000313" key="3">
    <source>
        <dbReference type="EMBL" id="MBD5781429.1"/>
    </source>
</evidence>
<keyword evidence="1" id="KW-0315">Glutamine amidotransferase</keyword>
<gene>
    <name evidence="3" type="ORF">IEN85_18150</name>
</gene>
<accession>A0A927FBN0</accession>
<dbReference type="InterPro" id="IPR017926">
    <property type="entry name" value="GATASE"/>
</dbReference>
<keyword evidence="4" id="KW-1185">Reference proteome</keyword>
<evidence type="ECO:0000259" key="2">
    <source>
        <dbReference type="Pfam" id="PF00117"/>
    </source>
</evidence>
<feature type="domain" description="Glutamine amidotransferase" evidence="2">
    <location>
        <begin position="3"/>
        <end position="184"/>
    </location>
</feature>
<evidence type="ECO:0000256" key="1">
    <source>
        <dbReference type="ARBA" id="ARBA00022962"/>
    </source>
</evidence>
<reference evidence="3" key="1">
    <citation type="submission" date="2020-09" db="EMBL/GenBank/DDBJ databases">
        <title>Pelagicoccus enzymogenes sp. nov. with an EPS production, isolated from marine sediment.</title>
        <authorList>
            <person name="Feng X."/>
        </authorList>
    </citation>
    <scope>NUCLEOTIDE SEQUENCE</scope>
    <source>
        <strain evidence="3">NFK12</strain>
    </source>
</reference>
<proteinExistence type="predicted"/>
<dbReference type="GO" id="GO:0004049">
    <property type="term" value="F:anthranilate synthase activity"/>
    <property type="evidence" value="ECO:0007669"/>
    <property type="project" value="TreeGrafter"/>
</dbReference>
<dbReference type="InterPro" id="IPR050472">
    <property type="entry name" value="Anth_synth/Amidotransfase"/>
</dbReference>
<organism evidence="3 4">
    <name type="scientific">Pelagicoccus enzymogenes</name>
    <dbReference type="NCBI Taxonomy" id="2773457"/>
    <lineage>
        <taxon>Bacteria</taxon>
        <taxon>Pseudomonadati</taxon>
        <taxon>Verrucomicrobiota</taxon>
        <taxon>Opitutia</taxon>
        <taxon>Puniceicoccales</taxon>
        <taxon>Pelagicoccaceae</taxon>
        <taxon>Pelagicoccus</taxon>
    </lineage>
</organism>
<dbReference type="PANTHER" id="PTHR43418">
    <property type="entry name" value="MULTIFUNCTIONAL TRYPTOPHAN BIOSYNTHESIS PROTEIN-RELATED"/>
    <property type="match status" value="1"/>
</dbReference>
<evidence type="ECO:0000313" key="4">
    <source>
        <dbReference type="Proteomes" id="UP000622317"/>
    </source>
</evidence>
<protein>
    <submittedName>
        <fullName evidence="3">Aminodeoxychorismate/anthranilate synthase component II</fullName>
    </submittedName>
</protein>